<feature type="transmembrane region" description="Helical" evidence="1">
    <location>
        <begin position="265"/>
        <end position="286"/>
    </location>
</feature>
<name>A0ABS5ABP8_9PSEU</name>
<feature type="transmembrane region" description="Helical" evidence="1">
    <location>
        <begin position="203"/>
        <end position="221"/>
    </location>
</feature>
<sequence length="298" mass="30744">MSHLGDEQLRLAGTPEALSAEARLHLDDCPVCELRAAGLGGLVTAAVAAADRQLGDLAVPDFGQLLGTRLTEPVRAARRATLADSFSLAGQLLNSQFRMLPRLLTPVTALAFAAAAVFLVALPAQQTGAGLGALVSLLVLLGTVWGGEPERGRRAELALTLPVSPIAVFLTRLLLVLTLDLALALLCSVVVSAAGAPVALPELVLGWLGPSLLASAVASAVTAWRTPWLGLSSGVLVWALGWLVARGGALYPESGLASVLRHVWPTTPVTLVLAAALFAVAARLVAAPRRALRVEDAT</sequence>
<reference evidence="2 3" key="1">
    <citation type="submission" date="2021-03" db="EMBL/GenBank/DDBJ databases">
        <title>Sequencing the genomes of 1000 actinobacteria strains.</title>
        <authorList>
            <person name="Klenk H.-P."/>
        </authorList>
    </citation>
    <scope>NUCLEOTIDE SEQUENCE [LARGE SCALE GENOMIC DNA]</scope>
    <source>
        <strain evidence="2 3">DSM 44580</strain>
    </source>
</reference>
<accession>A0ABS5ABP8</accession>
<keyword evidence="3" id="KW-1185">Reference proteome</keyword>
<protein>
    <recommendedName>
        <fullName evidence="4">Zinc-finger domain-containing protein</fullName>
    </recommendedName>
</protein>
<feature type="transmembrane region" description="Helical" evidence="1">
    <location>
        <begin position="228"/>
        <end position="245"/>
    </location>
</feature>
<keyword evidence="1" id="KW-1133">Transmembrane helix</keyword>
<evidence type="ECO:0008006" key="4">
    <source>
        <dbReference type="Google" id="ProtNLM"/>
    </source>
</evidence>
<comment type="caution">
    <text evidence="2">The sequence shown here is derived from an EMBL/GenBank/DDBJ whole genome shotgun (WGS) entry which is preliminary data.</text>
</comment>
<feature type="transmembrane region" description="Helical" evidence="1">
    <location>
        <begin position="128"/>
        <end position="145"/>
    </location>
</feature>
<dbReference type="RefSeq" id="WP_086789834.1">
    <property type="nucleotide sequence ID" value="NZ_JAGIOO010000001.1"/>
</dbReference>
<dbReference type="EMBL" id="JAGIOO010000001">
    <property type="protein sequence ID" value="MBP2473996.1"/>
    <property type="molecule type" value="Genomic_DNA"/>
</dbReference>
<evidence type="ECO:0000313" key="3">
    <source>
        <dbReference type="Proteomes" id="UP001519363"/>
    </source>
</evidence>
<keyword evidence="1" id="KW-0812">Transmembrane</keyword>
<feature type="transmembrane region" description="Helical" evidence="1">
    <location>
        <begin position="103"/>
        <end position="122"/>
    </location>
</feature>
<gene>
    <name evidence="2" type="ORF">JOF53_002868</name>
</gene>
<evidence type="ECO:0000313" key="2">
    <source>
        <dbReference type="EMBL" id="MBP2473996.1"/>
    </source>
</evidence>
<evidence type="ECO:0000256" key="1">
    <source>
        <dbReference type="SAM" id="Phobius"/>
    </source>
</evidence>
<dbReference type="Proteomes" id="UP001519363">
    <property type="component" value="Unassembled WGS sequence"/>
</dbReference>
<organism evidence="2 3">
    <name type="scientific">Crossiella equi</name>
    <dbReference type="NCBI Taxonomy" id="130796"/>
    <lineage>
        <taxon>Bacteria</taxon>
        <taxon>Bacillati</taxon>
        <taxon>Actinomycetota</taxon>
        <taxon>Actinomycetes</taxon>
        <taxon>Pseudonocardiales</taxon>
        <taxon>Pseudonocardiaceae</taxon>
        <taxon>Crossiella</taxon>
    </lineage>
</organism>
<proteinExistence type="predicted"/>
<keyword evidence="1" id="KW-0472">Membrane</keyword>